<evidence type="ECO:0000256" key="2">
    <source>
        <dbReference type="ARBA" id="ARBA00023015"/>
    </source>
</evidence>
<dbReference type="FunFam" id="1.10.10.10:FF:000001">
    <property type="entry name" value="LysR family transcriptional regulator"/>
    <property type="match status" value="1"/>
</dbReference>
<dbReference type="PANTHER" id="PTHR30126">
    <property type="entry name" value="HTH-TYPE TRANSCRIPTIONAL REGULATOR"/>
    <property type="match status" value="1"/>
</dbReference>
<keyword evidence="4" id="KW-0804">Transcription</keyword>
<sequence>MHPLPHNHGVGNPARALSVPLCLAFMNFTHLFAFYEVARAGSISAGAERLHVSQPAVTREIRELEDRLGMILFDRLPRGVSLTEGGKLLYEYAARIFTLADAAEKEIEELAGLGSGHMKIGASGTLGVYFVPDAIARFNACHPRVAIDLTVTNTERVEAGLRDLTFTIGFIEGPFDDTILHARRIGSDEIAVVAAAGHPRAGSTLRARELVDKAVIMREPGSGTRATLEDVYRRAGLDIEPLMSVSDTEAIKRMLLAQHALAYISTLSIKEELRRGELTIIEVEDLRIERPLHMVWTKGRSLSPSSQALFDLVIASTAAQQGWR</sequence>
<evidence type="ECO:0000256" key="3">
    <source>
        <dbReference type="ARBA" id="ARBA00023125"/>
    </source>
</evidence>
<dbReference type="InterPro" id="IPR036388">
    <property type="entry name" value="WH-like_DNA-bd_sf"/>
</dbReference>
<dbReference type="InterPro" id="IPR000847">
    <property type="entry name" value="LysR_HTH_N"/>
</dbReference>
<dbReference type="GO" id="GO:0003700">
    <property type="term" value="F:DNA-binding transcription factor activity"/>
    <property type="evidence" value="ECO:0007669"/>
    <property type="project" value="InterPro"/>
</dbReference>
<evidence type="ECO:0000259" key="5">
    <source>
        <dbReference type="PROSITE" id="PS50931"/>
    </source>
</evidence>
<evidence type="ECO:0000256" key="1">
    <source>
        <dbReference type="ARBA" id="ARBA00009437"/>
    </source>
</evidence>
<dbReference type="EMBL" id="FXAH01000016">
    <property type="protein sequence ID" value="SMF70695.1"/>
    <property type="molecule type" value="Genomic_DNA"/>
</dbReference>
<keyword evidence="2" id="KW-0805">Transcription regulation</keyword>
<dbReference type="GO" id="GO:0000976">
    <property type="term" value="F:transcription cis-regulatory region binding"/>
    <property type="evidence" value="ECO:0007669"/>
    <property type="project" value="TreeGrafter"/>
</dbReference>
<dbReference type="AlphaFoldDB" id="A0A1X7GJD3"/>
<accession>A0A1X7GJD3</accession>
<dbReference type="PROSITE" id="PS50931">
    <property type="entry name" value="HTH_LYSR"/>
    <property type="match status" value="1"/>
</dbReference>
<keyword evidence="7" id="KW-1185">Reference proteome</keyword>
<feature type="domain" description="HTH lysR-type" evidence="5">
    <location>
        <begin position="26"/>
        <end position="83"/>
    </location>
</feature>
<protein>
    <submittedName>
        <fullName evidence="6">DNA-binding transcriptional regulator, LysR family</fullName>
    </submittedName>
</protein>
<dbReference type="Gene3D" id="3.40.190.290">
    <property type="match status" value="1"/>
</dbReference>
<keyword evidence="3 6" id="KW-0238">DNA-binding</keyword>
<dbReference type="SUPFAM" id="SSF46785">
    <property type="entry name" value="Winged helix' DNA-binding domain"/>
    <property type="match status" value="1"/>
</dbReference>
<name>A0A1X7GJD3_TRICW</name>
<dbReference type="InterPro" id="IPR036390">
    <property type="entry name" value="WH_DNA-bd_sf"/>
</dbReference>
<organism evidence="6 7">
    <name type="scientific">Trinickia caryophylli</name>
    <name type="common">Paraburkholderia caryophylli</name>
    <dbReference type="NCBI Taxonomy" id="28094"/>
    <lineage>
        <taxon>Bacteria</taxon>
        <taxon>Pseudomonadati</taxon>
        <taxon>Pseudomonadota</taxon>
        <taxon>Betaproteobacteria</taxon>
        <taxon>Burkholderiales</taxon>
        <taxon>Burkholderiaceae</taxon>
        <taxon>Trinickia</taxon>
    </lineage>
</organism>
<dbReference type="SUPFAM" id="SSF53850">
    <property type="entry name" value="Periplasmic binding protein-like II"/>
    <property type="match status" value="1"/>
</dbReference>
<dbReference type="InterPro" id="IPR005119">
    <property type="entry name" value="LysR_subst-bd"/>
</dbReference>
<evidence type="ECO:0000313" key="6">
    <source>
        <dbReference type="EMBL" id="SMF70695.1"/>
    </source>
</evidence>
<evidence type="ECO:0000256" key="4">
    <source>
        <dbReference type="ARBA" id="ARBA00023163"/>
    </source>
</evidence>
<proteinExistence type="inferred from homology"/>
<reference evidence="7" key="1">
    <citation type="submission" date="2017-04" db="EMBL/GenBank/DDBJ databases">
        <authorList>
            <person name="Varghese N."/>
            <person name="Submissions S."/>
        </authorList>
    </citation>
    <scope>NUCLEOTIDE SEQUENCE [LARGE SCALE GENOMIC DNA]</scope>
    <source>
        <strain evidence="7">Ballard 720</strain>
    </source>
</reference>
<dbReference type="PANTHER" id="PTHR30126:SF39">
    <property type="entry name" value="HTH-TYPE TRANSCRIPTIONAL REGULATOR CYSL"/>
    <property type="match status" value="1"/>
</dbReference>
<dbReference type="PRINTS" id="PR00039">
    <property type="entry name" value="HTHLYSR"/>
</dbReference>
<dbReference type="Pfam" id="PF00126">
    <property type="entry name" value="HTH_1"/>
    <property type="match status" value="1"/>
</dbReference>
<dbReference type="Pfam" id="PF03466">
    <property type="entry name" value="LysR_substrate"/>
    <property type="match status" value="1"/>
</dbReference>
<evidence type="ECO:0000313" key="7">
    <source>
        <dbReference type="Proteomes" id="UP000192911"/>
    </source>
</evidence>
<dbReference type="STRING" id="28094.SAMN06295900_11690"/>
<gene>
    <name evidence="6" type="ORF">SAMN06295900_11690</name>
</gene>
<comment type="similarity">
    <text evidence="1">Belongs to the LysR transcriptional regulatory family.</text>
</comment>
<dbReference type="Proteomes" id="UP000192911">
    <property type="component" value="Unassembled WGS sequence"/>
</dbReference>
<dbReference type="Gene3D" id="1.10.10.10">
    <property type="entry name" value="Winged helix-like DNA-binding domain superfamily/Winged helix DNA-binding domain"/>
    <property type="match status" value="1"/>
</dbReference>